<keyword evidence="2" id="KW-1185">Reference proteome</keyword>
<dbReference type="EMBL" id="BLLF01000363">
    <property type="protein sequence ID" value="GFH10972.1"/>
    <property type="molecule type" value="Genomic_DNA"/>
</dbReference>
<evidence type="ECO:0000313" key="2">
    <source>
        <dbReference type="Proteomes" id="UP000485058"/>
    </source>
</evidence>
<reference evidence="1 2" key="1">
    <citation type="submission" date="2020-02" db="EMBL/GenBank/DDBJ databases">
        <title>Draft genome sequence of Haematococcus lacustris strain NIES-144.</title>
        <authorList>
            <person name="Morimoto D."/>
            <person name="Nakagawa S."/>
            <person name="Yoshida T."/>
            <person name="Sawayama S."/>
        </authorList>
    </citation>
    <scope>NUCLEOTIDE SEQUENCE [LARGE SCALE GENOMIC DNA]</scope>
    <source>
        <strain evidence="1 2">NIES-144</strain>
    </source>
</reference>
<dbReference type="AlphaFoldDB" id="A0A699Z676"/>
<name>A0A699Z676_HAELA</name>
<evidence type="ECO:0000313" key="1">
    <source>
        <dbReference type="EMBL" id="GFH10972.1"/>
    </source>
</evidence>
<comment type="caution">
    <text evidence="1">The sequence shown here is derived from an EMBL/GenBank/DDBJ whole genome shotgun (WGS) entry which is preliminary data.</text>
</comment>
<accession>A0A699Z676</accession>
<sequence length="140" mass="14487">MMQTGQGWYTLNAPPKHAVHAADLCVGSHGAAGHWPPAAGHGAAAGATGPAAEHGAVHAAGPGHLCTALAIPHSSNAHSEEDTPIERLSIFNSFWETMFFLFRGSAMQAQMPVPSSSACAYTEDEVWNLTLTASSHAVAC</sequence>
<dbReference type="Proteomes" id="UP000485058">
    <property type="component" value="Unassembled WGS sequence"/>
</dbReference>
<gene>
    <name evidence="1" type="ORF">HaLaN_06386</name>
</gene>
<protein>
    <submittedName>
        <fullName evidence="1">Uncharacterized protein</fullName>
    </submittedName>
</protein>
<proteinExistence type="predicted"/>
<organism evidence="1 2">
    <name type="scientific">Haematococcus lacustris</name>
    <name type="common">Green alga</name>
    <name type="synonym">Haematococcus pluvialis</name>
    <dbReference type="NCBI Taxonomy" id="44745"/>
    <lineage>
        <taxon>Eukaryota</taxon>
        <taxon>Viridiplantae</taxon>
        <taxon>Chlorophyta</taxon>
        <taxon>core chlorophytes</taxon>
        <taxon>Chlorophyceae</taxon>
        <taxon>CS clade</taxon>
        <taxon>Chlamydomonadales</taxon>
        <taxon>Haematococcaceae</taxon>
        <taxon>Haematococcus</taxon>
    </lineage>
</organism>